<dbReference type="GO" id="GO:0006310">
    <property type="term" value="P:DNA recombination"/>
    <property type="evidence" value="ECO:0007669"/>
    <property type="project" value="UniProtKB-KW"/>
</dbReference>
<evidence type="ECO:0000256" key="3">
    <source>
        <dbReference type="ARBA" id="ARBA00022578"/>
    </source>
</evidence>
<keyword evidence="5" id="KW-0862">Zinc</keyword>
<keyword evidence="4" id="KW-0479">Metal-binding</keyword>
<dbReference type="InterPro" id="IPR051399">
    <property type="entry name" value="RNA-guided_DNA_endo/Transpos"/>
</dbReference>
<evidence type="ECO:0000256" key="1">
    <source>
        <dbReference type="ARBA" id="ARBA00008761"/>
    </source>
</evidence>
<comment type="caution">
    <text evidence="11">The sequence shown here is derived from an EMBL/GenBank/DDBJ whole genome shotgun (WGS) entry which is preliminary data.</text>
</comment>
<dbReference type="RefSeq" id="WP_176978476.1">
    <property type="nucleotide sequence ID" value="NZ_JABZEO010000053.1"/>
</dbReference>
<accession>A0A850RL22</accession>
<name>A0A850RL22_9GAMM</name>
<dbReference type="Proteomes" id="UP000592294">
    <property type="component" value="Unassembled WGS sequence"/>
</dbReference>
<evidence type="ECO:0000259" key="10">
    <source>
        <dbReference type="Pfam" id="PF12323"/>
    </source>
</evidence>
<evidence type="ECO:0000256" key="6">
    <source>
        <dbReference type="ARBA" id="ARBA00023125"/>
    </source>
</evidence>
<comment type="similarity">
    <text evidence="2">In the N-terminal section; belongs to the transposase 2 family.</text>
</comment>
<protein>
    <submittedName>
        <fullName evidence="11">IS200/IS605 family element transposase accessory protein TnpB</fullName>
    </submittedName>
</protein>
<keyword evidence="3" id="KW-0815">Transposition</keyword>
<organism evidence="11 12">
    <name type="scientific">Allochromatium humboldtianum</name>
    <dbReference type="NCBI Taxonomy" id="504901"/>
    <lineage>
        <taxon>Bacteria</taxon>
        <taxon>Pseudomonadati</taxon>
        <taxon>Pseudomonadota</taxon>
        <taxon>Gammaproteobacteria</taxon>
        <taxon>Chromatiales</taxon>
        <taxon>Chromatiaceae</taxon>
        <taxon>Allochromatium</taxon>
    </lineage>
</organism>
<sequence length="411" mass="47059">MIVKRAYRYRFYPTEEQAEQLARSFGCARWIYNWGLQQRTEAFYKHGQRLYYKDLAGQLKVLKQAPDTAWLAEVSNVVLQQALRHLDAAFARFFKKEAGYPTFKSRRGDQSCSYMSNAFTFRDGRLTLAKQREPLDIRWSRPLPEGAVPSSVTVTRTTGGKYYVSLLVEADVQPLPATTQETGIDLNVKELVLSTGQRFQPPKSLKRLEQRKRRYQRACRRKVAAAKKALGLDPNAPLPKGTRLPISNNLRQAHRQIGRVMERQANVRRDWQHKTTTTIVRENQVIAMEDLYVQGMTASAKGTAEQPGKNVRQKAGLNRAILDVGFGEIRRQIDYKAQWYGRTTVQIDRWYPSSRRCSSCGHIHRALRLSDRHWTCSSCGTRHDRDLNAARNILAAGQAILQGADALRIHE</sequence>
<dbReference type="InterPro" id="IPR010095">
    <property type="entry name" value="Cas12f1-like_TNB"/>
</dbReference>
<proteinExistence type="inferred from homology"/>
<evidence type="ECO:0000256" key="2">
    <source>
        <dbReference type="ARBA" id="ARBA00011044"/>
    </source>
</evidence>
<dbReference type="Pfam" id="PF12323">
    <property type="entry name" value="HTH_OrfB_IS605"/>
    <property type="match status" value="1"/>
</dbReference>
<dbReference type="PANTHER" id="PTHR30405:SF25">
    <property type="entry name" value="RNA-GUIDED DNA ENDONUCLEASE INSQ-RELATED"/>
    <property type="match status" value="1"/>
</dbReference>
<dbReference type="AlphaFoldDB" id="A0A850RL22"/>
<evidence type="ECO:0000259" key="8">
    <source>
        <dbReference type="Pfam" id="PF01385"/>
    </source>
</evidence>
<dbReference type="InterPro" id="IPR021027">
    <property type="entry name" value="Transposase_put_HTH"/>
</dbReference>
<evidence type="ECO:0000256" key="5">
    <source>
        <dbReference type="ARBA" id="ARBA00022833"/>
    </source>
</evidence>
<dbReference type="NCBIfam" id="NF040570">
    <property type="entry name" value="guided_TnpB"/>
    <property type="match status" value="1"/>
</dbReference>
<keyword evidence="7" id="KW-0233">DNA recombination</keyword>
<keyword evidence="6" id="KW-0238">DNA-binding</keyword>
<dbReference type="NCBIfam" id="TIGR01766">
    <property type="entry name" value="IS200/IS605 family accessory protein TnpB-like domain"/>
    <property type="match status" value="1"/>
</dbReference>
<dbReference type="GO" id="GO:0032196">
    <property type="term" value="P:transposition"/>
    <property type="evidence" value="ECO:0007669"/>
    <property type="project" value="UniProtKB-KW"/>
</dbReference>
<feature type="domain" description="Cas12f1-like TNB" evidence="9">
    <location>
        <begin position="326"/>
        <end position="393"/>
    </location>
</feature>
<feature type="domain" description="Probable transposase IS891/IS1136/IS1341" evidence="8">
    <location>
        <begin position="167"/>
        <end position="298"/>
    </location>
</feature>
<dbReference type="InterPro" id="IPR001959">
    <property type="entry name" value="Transposase"/>
</dbReference>
<feature type="domain" description="Transposase putative helix-turn-helix" evidence="10">
    <location>
        <begin position="1"/>
        <end position="47"/>
    </location>
</feature>
<comment type="similarity">
    <text evidence="1">In the C-terminal section; belongs to the transposase 35 family.</text>
</comment>
<dbReference type="PANTHER" id="PTHR30405">
    <property type="entry name" value="TRANSPOSASE"/>
    <property type="match status" value="1"/>
</dbReference>
<dbReference type="EMBL" id="JABZEO010000053">
    <property type="protein sequence ID" value="NVZ11802.1"/>
    <property type="molecule type" value="Genomic_DNA"/>
</dbReference>
<dbReference type="GO" id="GO:0003677">
    <property type="term" value="F:DNA binding"/>
    <property type="evidence" value="ECO:0007669"/>
    <property type="project" value="UniProtKB-KW"/>
</dbReference>
<evidence type="ECO:0000256" key="7">
    <source>
        <dbReference type="ARBA" id="ARBA00023172"/>
    </source>
</evidence>
<evidence type="ECO:0000256" key="4">
    <source>
        <dbReference type="ARBA" id="ARBA00022723"/>
    </source>
</evidence>
<keyword evidence="12" id="KW-1185">Reference proteome</keyword>
<evidence type="ECO:0000313" key="11">
    <source>
        <dbReference type="EMBL" id="NVZ11802.1"/>
    </source>
</evidence>
<gene>
    <name evidence="11" type="primary">tnpB</name>
    <name evidence="11" type="ORF">HW932_21400</name>
</gene>
<evidence type="ECO:0000313" key="12">
    <source>
        <dbReference type="Proteomes" id="UP000592294"/>
    </source>
</evidence>
<evidence type="ECO:0000259" key="9">
    <source>
        <dbReference type="Pfam" id="PF07282"/>
    </source>
</evidence>
<dbReference type="Pfam" id="PF07282">
    <property type="entry name" value="Cas12f1-like_TNB"/>
    <property type="match status" value="1"/>
</dbReference>
<dbReference type="Pfam" id="PF01385">
    <property type="entry name" value="OrfB_IS605"/>
    <property type="match status" value="1"/>
</dbReference>
<reference evidence="11 12" key="1">
    <citation type="submission" date="2020-06" db="EMBL/GenBank/DDBJ databases">
        <title>Whole-genome sequence of Allochromatium humboldtianum DSM 21881, type strain.</title>
        <authorList>
            <person name="Kyndt J.A."/>
            <person name="Meyer T.E."/>
        </authorList>
    </citation>
    <scope>NUCLEOTIDE SEQUENCE [LARGE SCALE GENOMIC DNA]</scope>
    <source>
        <strain evidence="11 12">DSM 21881</strain>
    </source>
</reference>
<dbReference type="GO" id="GO:0046872">
    <property type="term" value="F:metal ion binding"/>
    <property type="evidence" value="ECO:0007669"/>
    <property type="project" value="UniProtKB-KW"/>
</dbReference>